<evidence type="ECO:0000256" key="1">
    <source>
        <dbReference type="SAM" id="Phobius"/>
    </source>
</evidence>
<feature type="transmembrane region" description="Helical" evidence="1">
    <location>
        <begin position="44"/>
        <end position="62"/>
    </location>
</feature>
<comment type="caution">
    <text evidence="2">The sequence shown here is derived from an EMBL/GenBank/DDBJ whole genome shotgun (WGS) entry which is preliminary data.</text>
</comment>
<keyword evidence="3" id="KW-1185">Reference proteome</keyword>
<organism evidence="2 3">
    <name type="scientific">Sungkyunkwania multivorans</name>
    <dbReference type="NCBI Taxonomy" id="1173618"/>
    <lineage>
        <taxon>Bacteria</taxon>
        <taxon>Pseudomonadati</taxon>
        <taxon>Bacteroidota</taxon>
        <taxon>Flavobacteriia</taxon>
        <taxon>Flavobacteriales</taxon>
        <taxon>Flavobacteriaceae</taxon>
        <taxon>Sungkyunkwania</taxon>
    </lineage>
</organism>
<feature type="transmembrane region" description="Helical" evidence="1">
    <location>
        <begin position="138"/>
        <end position="165"/>
    </location>
</feature>
<reference evidence="3" key="1">
    <citation type="journal article" date="2019" name="Int. J. Syst. Evol. Microbiol.">
        <title>The Global Catalogue of Microorganisms (GCM) 10K type strain sequencing project: providing services to taxonomists for standard genome sequencing and annotation.</title>
        <authorList>
            <consortium name="The Broad Institute Genomics Platform"/>
            <consortium name="The Broad Institute Genome Sequencing Center for Infectious Disease"/>
            <person name="Wu L."/>
            <person name="Ma J."/>
        </authorList>
    </citation>
    <scope>NUCLEOTIDE SEQUENCE [LARGE SCALE GENOMIC DNA]</scope>
    <source>
        <strain evidence="3">CCUG 62952</strain>
    </source>
</reference>
<protein>
    <submittedName>
        <fullName evidence="2">DUF4199 domain-containing protein</fullName>
    </submittedName>
</protein>
<accession>A0ABW3CZ41</accession>
<dbReference type="InterPro" id="IPR025250">
    <property type="entry name" value="DUF4199"/>
</dbReference>
<dbReference type="RefSeq" id="WP_386407189.1">
    <property type="nucleotide sequence ID" value="NZ_JBHTJH010000005.1"/>
</dbReference>
<feature type="transmembrane region" description="Helical" evidence="1">
    <location>
        <begin position="82"/>
        <end position="101"/>
    </location>
</feature>
<dbReference type="EMBL" id="JBHTJH010000005">
    <property type="protein sequence ID" value="MFD0862357.1"/>
    <property type="molecule type" value="Genomic_DNA"/>
</dbReference>
<sequence length="172" mass="19106">MEKQPPKTGKFAWTYGLILGSLGVAFSAMFYFPEKIYRENSAAGIAQMIIAAGLIIWAIYSFRKANDGFLKLSQGLKMGTGIMVITGILMILYTILLSNVLDPEFAAKVMDFKLAEAAQESNITPEQMQQQKEMGIKYFWIGYPVILIMYVLFGLVVGLVGGLILKKAQPDY</sequence>
<name>A0ABW3CZ41_9FLAO</name>
<dbReference type="Pfam" id="PF13858">
    <property type="entry name" value="DUF4199"/>
    <property type="match status" value="1"/>
</dbReference>
<keyword evidence="1" id="KW-1133">Transmembrane helix</keyword>
<feature type="transmembrane region" description="Helical" evidence="1">
    <location>
        <begin position="12"/>
        <end position="32"/>
    </location>
</feature>
<proteinExistence type="predicted"/>
<evidence type="ECO:0000313" key="2">
    <source>
        <dbReference type="EMBL" id="MFD0862357.1"/>
    </source>
</evidence>
<gene>
    <name evidence="2" type="ORF">ACFQ1M_09050</name>
</gene>
<dbReference type="Proteomes" id="UP001596978">
    <property type="component" value="Unassembled WGS sequence"/>
</dbReference>
<evidence type="ECO:0000313" key="3">
    <source>
        <dbReference type="Proteomes" id="UP001596978"/>
    </source>
</evidence>
<keyword evidence="1" id="KW-0472">Membrane</keyword>
<keyword evidence="1" id="KW-0812">Transmembrane</keyword>